<keyword evidence="1" id="KW-0732">Signal</keyword>
<sequence length="717" mass="78554">MPSRHLLVCHLALAISSPVGHPLIAAVIGSIAKRRTLVDVFLHKSEFVTFPQLSKELAAHFTMEQQRVDTLTTLPNILRFLYEKSFSESSDSWNVSNIAQDIVVKLSKELAIPDVHKSLASTIVQTPIRFRRRSAVCAWDMSDGATDAICIRVEGGRIALRGVGVYLQAEQIHVLRDGDQFSLLSKTSCELSSGGAVDTGVILLPDSVTLAVGVTYAIKVWTPENGKTYCGEGGVNYIRLNNGARVTFSSCPLSENGTSLQRGQIPFFLYSVVESEKVDVTEAQDEITCVLEQLIPMVSSVNATMKASTISESFEHNSEICEAKTTQITVECPHPYKTNNVYSLVVGFEETVHFLCVQFSPSCETAQADDQLRIYMGVNKESYVPVGRYFGSKDWPTTPLLLPGNSLWFVLETTAEVDGVTSEQMYGFHCTVTGYPATRKDSNLRLEQELAWLSASACRVMVQLSSDASSLTHFSTAEDDTRVLLEKHGSLLKKGLSLTHAPTLNELVQKGLPSSAQSADLVFLREFLSACSTSTAGFLARWLPSGPVVDPARCQLTIVQADMAVGKPIKIRLTTKDQFDREVMCSSMCVEVSMTAGDASIYASARFASTALPSLELIKKISEREENTRRREHRAAQLSRATKAAIPATLPFQAIRMRLGTSLTAPCVGTIPRGGTISYIEKIENEDGKWLRLTDETAVLYGHGNVSGQVPDLYMIH</sequence>
<dbReference type="GO" id="GO:0005886">
    <property type="term" value="C:plasma membrane"/>
    <property type="evidence" value="ECO:0007669"/>
    <property type="project" value="TreeGrafter"/>
</dbReference>
<gene>
    <name evidence="3" type="ORF">ANCDUO_15133</name>
</gene>
<reference evidence="3 4" key="1">
    <citation type="submission" date="2013-12" db="EMBL/GenBank/DDBJ databases">
        <title>Draft genome of the parsitic nematode Ancylostoma duodenale.</title>
        <authorList>
            <person name="Mitreva M."/>
        </authorList>
    </citation>
    <scope>NUCLEOTIDE SEQUENCE [LARGE SCALE GENOMIC DNA]</scope>
    <source>
        <strain evidence="3 4">Zhejiang</strain>
    </source>
</reference>
<evidence type="ECO:0000313" key="3">
    <source>
        <dbReference type="EMBL" id="KIH54719.1"/>
    </source>
</evidence>
<evidence type="ECO:0000256" key="1">
    <source>
        <dbReference type="SAM" id="SignalP"/>
    </source>
</evidence>
<dbReference type="AlphaFoldDB" id="A0A0C2G728"/>
<feature type="signal peptide" evidence="1">
    <location>
        <begin position="1"/>
        <end position="20"/>
    </location>
</feature>
<protein>
    <submittedName>
        <fullName evidence="3">PHR domain protein</fullName>
    </submittedName>
</protein>
<dbReference type="GO" id="GO:0007411">
    <property type="term" value="P:axon guidance"/>
    <property type="evidence" value="ECO:0007669"/>
    <property type="project" value="TreeGrafter"/>
</dbReference>
<organism evidence="3 4">
    <name type="scientific">Ancylostoma duodenale</name>
    <dbReference type="NCBI Taxonomy" id="51022"/>
    <lineage>
        <taxon>Eukaryota</taxon>
        <taxon>Metazoa</taxon>
        <taxon>Ecdysozoa</taxon>
        <taxon>Nematoda</taxon>
        <taxon>Chromadorea</taxon>
        <taxon>Rhabditida</taxon>
        <taxon>Rhabditina</taxon>
        <taxon>Rhabditomorpha</taxon>
        <taxon>Strongyloidea</taxon>
        <taxon>Ancylostomatidae</taxon>
        <taxon>Ancylostomatinae</taxon>
        <taxon>Ancylostoma</taxon>
    </lineage>
</organism>
<evidence type="ECO:0000259" key="2">
    <source>
        <dbReference type="Pfam" id="PF08005"/>
    </source>
</evidence>
<proteinExistence type="predicted"/>
<dbReference type="Gene3D" id="2.60.120.820">
    <property type="entry name" value="PHR domain"/>
    <property type="match status" value="1"/>
</dbReference>
<dbReference type="OrthoDB" id="636773at2759"/>
<dbReference type="PANTHER" id="PTHR45943:SF1">
    <property type="entry name" value="E3 UBIQUITIN-PROTEIN LIGASE MYCBP2"/>
    <property type="match status" value="1"/>
</dbReference>
<dbReference type="GO" id="GO:0008582">
    <property type="term" value="P:regulation of synaptic assembly at neuromuscular junction"/>
    <property type="evidence" value="ECO:0007669"/>
    <property type="project" value="TreeGrafter"/>
</dbReference>
<evidence type="ECO:0000313" key="4">
    <source>
        <dbReference type="Proteomes" id="UP000054047"/>
    </source>
</evidence>
<feature type="domain" description="PHR" evidence="2">
    <location>
        <begin position="129"/>
        <end position="271"/>
    </location>
</feature>
<dbReference type="GO" id="GO:0005634">
    <property type="term" value="C:nucleus"/>
    <property type="evidence" value="ECO:0007669"/>
    <property type="project" value="TreeGrafter"/>
</dbReference>
<keyword evidence="4" id="KW-1185">Reference proteome</keyword>
<dbReference type="InterPro" id="IPR038648">
    <property type="entry name" value="PHR_sf"/>
</dbReference>
<dbReference type="PANTHER" id="PTHR45943">
    <property type="entry name" value="E3 UBIQUITIN-PROTEIN LIGASE MYCBP2"/>
    <property type="match status" value="1"/>
</dbReference>
<dbReference type="EMBL" id="KN738599">
    <property type="protein sequence ID" value="KIH54719.1"/>
    <property type="molecule type" value="Genomic_DNA"/>
</dbReference>
<dbReference type="Proteomes" id="UP000054047">
    <property type="component" value="Unassembled WGS sequence"/>
</dbReference>
<feature type="chain" id="PRO_5002165741" evidence="1">
    <location>
        <begin position="21"/>
        <end position="717"/>
    </location>
</feature>
<accession>A0A0C2G728</accession>
<dbReference type="InterPro" id="IPR012983">
    <property type="entry name" value="PHR"/>
</dbReference>
<dbReference type="Pfam" id="PF08005">
    <property type="entry name" value="PHR"/>
    <property type="match status" value="1"/>
</dbReference>
<name>A0A0C2G728_9BILA</name>
<dbReference type="GO" id="GO:0061630">
    <property type="term" value="F:ubiquitin protein ligase activity"/>
    <property type="evidence" value="ECO:0007669"/>
    <property type="project" value="TreeGrafter"/>
</dbReference>